<name>A0A918ACN5_9ACTN</name>
<feature type="transmembrane region" description="Helical" evidence="1">
    <location>
        <begin position="102"/>
        <end position="123"/>
    </location>
</feature>
<evidence type="ECO:0000313" key="2">
    <source>
        <dbReference type="EMBL" id="GGP15797.1"/>
    </source>
</evidence>
<protein>
    <submittedName>
        <fullName evidence="2">Uncharacterized protein</fullName>
    </submittedName>
</protein>
<keyword evidence="1" id="KW-0472">Membrane</keyword>
<dbReference type="AlphaFoldDB" id="A0A918ACN5"/>
<dbReference type="EMBL" id="BMNK01000019">
    <property type="protein sequence ID" value="GGP15797.1"/>
    <property type="molecule type" value="Genomic_DNA"/>
</dbReference>
<gene>
    <name evidence="2" type="ORF">GCM10012278_77060</name>
</gene>
<feature type="transmembrane region" description="Helical" evidence="1">
    <location>
        <begin position="12"/>
        <end position="31"/>
    </location>
</feature>
<comment type="caution">
    <text evidence="2">The sequence shown here is derived from an EMBL/GenBank/DDBJ whole genome shotgun (WGS) entry which is preliminary data.</text>
</comment>
<reference evidence="2" key="2">
    <citation type="submission" date="2020-09" db="EMBL/GenBank/DDBJ databases">
        <authorList>
            <person name="Sun Q."/>
            <person name="Zhou Y."/>
        </authorList>
    </citation>
    <scope>NUCLEOTIDE SEQUENCE</scope>
    <source>
        <strain evidence="2">CGMCC 4.7430</strain>
    </source>
</reference>
<keyword evidence="3" id="KW-1185">Reference proteome</keyword>
<sequence length="188" mass="19206">MHGGRPVPRALRAAAFAVVCVYTALGTHMLAGGGGARLGVVAAATAITGAGAFVLAARRPSMGTLLAAAFAAQYGMHHLFSAGATAVRTPVPGADHHQPAGLFPGLGMLVAHVLVAMLSAWWLERGDAALLTLLRLLGCALRDLWRPLPRGFTPLATPRPAPPVAAPAPALRTAQALSSALSRRGPPR</sequence>
<organism evidence="2 3">
    <name type="scientific">Nonomuraea glycinis</name>
    <dbReference type="NCBI Taxonomy" id="2047744"/>
    <lineage>
        <taxon>Bacteria</taxon>
        <taxon>Bacillati</taxon>
        <taxon>Actinomycetota</taxon>
        <taxon>Actinomycetes</taxon>
        <taxon>Streptosporangiales</taxon>
        <taxon>Streptosporangiaceae</taxon>
        <taxon>Nonomuraea</taxon>
    </lineage>
</organism>
<feature type="transmembrane region" description="Helical" evidence="1">
    <location>
        <begin position="64"/>
        <end position="82"/>
    </location>
</feature>
<reference evidence="2" key="1">
    <citation type="journal article" date="2014" name="Int. J. Syst. Evol. Microbiol.">
        <title>Complete genome sequence of Corynebacterium casei LMG S-19264T (=DSM 44701T), isolated from a smear-ripened cheese.</title>
        <authorList>
            <consortium name="US DOE Joint Genome Institute (JGI-PGF)"/>
            <person name="Walter F."/>
            <person name="Albersmeier A."/>
            <person name="Kalinowski J."/>
            <person name="Ruckert C."/>
        </authorList>
    </citation>
    <scope>NUCLEOTIDE SEQUENCE</scope>
    <source>
        <strain evidence="2">CGMCC 4.7430</strain>
    </source>
</reference>
<feature type="transmembrane region" description="Helical" evidence="1">
    <location>
        <begin position="37"/>
        <end position="57"/>
    </location>
</feature>
<keyword evidence="1" id="KW-1133">Transmembrane helix</keyword>
<dbReference type="Proteomes" id="UP000660745">
    <property type="component" value="Unassembled WGS sequence"/>
</dbReference>
<keyword evidence="1" id="KW-0812">Transmembrane</keyword>
<proteinExistence type="predicted"/>
<accession>A0A918ACN5</accession>
<evidence type="ECO:0000256" key="1">
    <source>
        <dbReference type="SAM" id="Phobius"/>
    </source>
</evidence>
<evidence type="ECO:0000313" key="3">
    <source>
        <dbReference type="Proteomes" id="UP000660745"/>
    </source>
</evidence>